<dbReference type="InterPro" id="IPR051684">
    <property type="entry name" value="Electron_Trans/Redox"/>
</dbReference>
<dbReference type="Pfam" id="PF12801">
    <property type="entry name" value="Fer4_5"/>
    <property type="match status" value="2"/>
</dbReference>
<evidence type="ECO:0000256" key="2">
    <source>
        <dbReference type="ARBA" id="ARBA00022485"/>
    </source>
</evidence>
<feature type="transmembrane region" description="Helical" evidence="7">
    <location>
        <begin position="62"/>
        <end position="95"/>
    </location>
</feature>
<organism evidence="9 10">
    <name type="scientific">Desulfosporosinus lacus DSM 15449</name>
    <dbReference type="NCBI Taxonomy" id="1121420"/>
    <lineage>
        <taxon>Bacteria</taxon>
        <taxon>Bacillati</taxon>
        <taxon>Bacillota</taxon>
        <taxon>Clostridia</taxon>
        <taxon>Eubacteriales</taxon>
        <taxon>Desulfitobacteriaceae</taxon>
        <taxon>Desulfosporosinus</taxon>
    </lineage>
</organism>
<keyword evidence="2" id="KW-0004">4Fe-4S</keyword>
<feature type="domain" description="4Fe-4S ferredoxin-type" evidence="8">
    <location>
        <begin position="311"/>
        <end position="341"/>
    </location>
</feature>
<keyword evidence="1" id="KW-0813">Transport</keyword>
<evidence type="ECO:0000313" key="10">
    <source>
        <dbReference type="Proteomes" id="UP000183954"/>
    </source>
</evidence>
<dbReference type="PROSITE" id="PS00198">
    <property type="entry name" value="4FE4S_FER_1"/>
    <property type="match status" value="2"/>
</dbReference>
<feature type="transmembrane region" description="Helical" evidence="7">
    <location>
        <begin position="12"/>
        <end position="32"/>
    </location>
</feature>
<dbReference type="SUPFAM" id="SSF54862">
    <property type="entry name" value="4Fe-4S ferredoxins"/>
    <property type="match status" value="2"/>
</dbReference>
<keyword evidence="10" id="KW-1185">Reference proteome</keyword>
<feature type="domain" description="4Fe-4S ferredoxin-type" evidence="8">
    <location>
        <begin position="223"/>
        <end position="254"/>
    </location>
</feature>
<dbReference type="PANTHER" id="PTHR30176:SF3">
    <property type="entry name" value="FERREDOXIN-TYPE PROTEIN NAPH"/>
    <property type="match status" value="1"/>
</dbReference>
<proteinExistence type="predicted"/>
<keyword evidence="6" id="KW-0411">Iron-sulfur</keyword>
<dbReference type="GO" id="GO:0005886">
    <property type="term" value="C:plasma membrane"/>
    <property type="evidence" value="ECO:0007669"/>
    <property type="project" value="TreeGrafter"/>
</dbReference>
<dbReference type="InterPro" id="IPR017900">
    <property type="entry name" value="4Fe4S_Fe_S_CS"/>
</dbReference>
<dbReference type="Pfam" id="PF10518">
    <property type="entry name" value="TAT_signal"/>
    <property type="match status" value="1"/>
</dbReference>
<keyword evidence="3" id="KW-0479">Metal-binding</keyword>
<keyword evidence="7" id="KW-0812">Transmembrane</keyword>
<keyword evidence="4" id="KW-0249">Electron transport</keyword>
<reference evidence="10" key="1">
    <citation type="submission" date="2016-11" db="EMBL/GenBank/DDBJ databases">
        <authorList>
            <person name="Varghese N."/>
            <person name="Submissions S."/>
        </authorList>
    </citation>
    <scope>NUCLEOTIDE SEQUENCE [LARGE SCALE GENOMIC DNA]</scope>
    <source>
        <strain evidence="10">DSM 15449</strain>
    </source>
</reference>
<dbReference type="Gene3D" id="3.30.70.20">
    <property type="match status" value="2"/>
</dbReference>
<keyword evidence="7" id="KW-0472">Membrane</keyword>
<dbReference type="InterPro" id="IPR017896">
    <property type="entry name" value="4Fe4S_Fe-S-bd"/>
</dbReference>
<feature type="transmembrane region" description="Helical" evidence="7">
    <location>
        <begin position="124"/>
        <end position="144"/>
    </location>
</feature>
<feature type="domain" description="4Fe-4S ferredoxin-type" evidence="8">
    <location>
        <begin position="200"/>
        <end position="222"/>
    </location>
</feature>
<feature type="domain" description="4Fe-4S ferredoxin-type" evidence="8">
    <location>
        <begin position="349"/>
        <end position="380"/>
    </location>
</feature>
<dbReference type="Pfam" id="PF00037">
    <property type="entry name" value="Fer4"/>
    <property type="match status" value="1"/>
</dbReference>
<protein>
    <submittedName>
        <fullName evidence="9">Ferredoxin-type protein NapH</fullName>
    </submittedName>
</protein>
<dbReference type="Proteomes" id="UP000183954">
    <property type="component" value="Unassembled WGS sequence"/>
</dbReference>
<evidence type="ECO:0000256" key="7">
    <source>
        <dbReference type="SAM" id="Phobius"/>
    </source>
</evidence>
<dbReference type="Pfam" id="PF12838">
    <property type="entry name" value="Fer4_7"/>
    <property type="match status" value="1"/>
</dbReference>
<accession>A0A1M6DPQ8</accession>
<feature type="transmembrane region" description="Helical" evidence="7">
    <location>
        <begin position="164"/>
        <end position="194"/>
    </location>
</feature>
<evidence type="ECO:0000256" key="3">
    <source>
        <dbReference type="ARBA" id="ARBA00022723"/>
    </source>
</evidence>
<feature type="domain" description="4Fe-4S ferredoxin-type" evidence="8">
    <location>
        <begin position="422"/>
        <end position="452"/>
    </location>
</feature>
<keyword evidence="7" id="KW-1133">Transmembrane helix</keyword>
<dbReference type="InterPro" id="IPR019546">
    <property type="entry name" value="TAT_signal_bac_arc"/>
</dbReference>
<evidence type="ECO:0000256" key="4">
    <source>
        <dbReference type="ARBA" id="ARBA00022982"/>
    </source>
</evidence>
<dbReference type="RefSeq" id="WP_073032475.1">
    <property type="nucleotide sequence ID" value="NZ_FQXJ01000024.1"/>
</dbReference>
<evidence type="ECO:0000256" key="5">
    <source>
        <dbReference type="ARBA" id="ARBA00023004"/>
    </source>
</evidence>
<dbReference type="STRING" id="1121420.SAMN02746098_04582"/>
<dbReference type="AlphaFoldDB" id="A0A1M6DPQ8"/>
<evidence type="ECO:0000256" key="6">
    <source>
        <dbReference type="ARBA" id="ARBA00023014"/>
    </source>
</evidence>
<evidence type="ECO:0000259" key="8">
    <source>
        <dbReference type="PROSITE" id="PS51379"/>
    </source>
</evidence>
<evidence type="ECO:0000313" key="9">
    <source>
        <dbReference type="EMBL" id="SHI75197.1"/>
    </source>
</evidence>
<keyword evidence="5" id="KW-0408">Iron</keyword>
<dbReference type="PANTHER" id="PTHR30176">
    <property type="entry name" value="FERREDOXIN-TYPE PROTEIN NAPH"/>
    <property type="match status" value="1"/>
</dbReference>
<gene>
    <name evidence="9" type="ORF">SAMN02746098_04582</name>
</gene>
<dbReference type="OrthoDB" id="9806398at2"/>
<dbReference type="GO" id="GO:0046872">
    <property type="term" value="F:metal ion binding"/>
    <property type="evidence" value="ECO:0007669"/>
    <property type="project" value="UniProtKB-KW"/>
</dbReference>
<dbReference type="CDD" id="cd16373">
    <property type="entry name" value="DMSOR_beta_like"/>
    <property type="match status" value="1"/>
</dbReference>
<evidence type="ECO:0000256" key="1">
    <source>
        <dbReference type="ARBA" id="ARBA00022448"/>
    </source>
</evidence>
<dbReference type="GO" id="GO:0051539">
    <property type="term" value="F:4 iron, 4 sulfur cluster binding"/>
    <property type="evidence" value="ECO:0007669"/>
    <property type="project" value="UniProtKB-KW"/>
</dbReference>
<name>A0A1M6DPQ8_9FIRM</name>
<dbReference type="EMBL" id="FQXJ01000024">
    <property type="protein sequence ID" value="SHI75197.1"/>
    <property type="molecule type" value="Genomic_DNA"/>
</dbReference>
<dbReference type="PROSITE" id="PS51379">
    <property type="entry name" value="4FE4S_FER_2"/>
    <property type="match status" value="5"/>
</dbReference>
<sequence>MKFKLVQCLRYALQGISLTFFVYLFTALVYPLEWQAEVLEWFSRLDPWVLISYLRWQHSVPVWAWLPLLTLVATLLVGRVFCGWLCPFGALLMLVDKISRAVFKNRVINKIRINILHRSQPVRYVWFLFLAVIFVLGSNWVLFLTPFGLFSHEIVRSLQGAVPWVLIVIIVGTLLSSRLWCSVLCPTGILLSLVAKLRLFRYQVDGNCIRCSKCANICSVDAAPLDIGAAKEGCLVCGDCQMVCPTKAVHWLPLFGKSSKTEKEVAAGNAEVQNNPSRRQFIKITVAVAAAVALWKSVGATAKNVLRPPGALQEADFTAVCNRCGRCIKACSNNALQAMPLTYGFESYETPYIIPRQANCVLCFNCQEVCPTGAIAKVPLEKIQMGTAVLDQERCIAWVDNKQCIICGEQCPVQAIEGDEHNPPMVIADKCVGCGTCEKVCPVEGVAAIVVQRTKGMGI</sequence>